<gene>
    <name evidence="1" type="ORF">BO99DRAFT_120217</name>
</gene>
<keyword evidence="2" id="KW-1185">Reference proteome</keyword>
<proteinExistence type="predicted"/>
<reference evidence="1 2" key="1">
    <citation type="submission" date="2018-02" db="EMBL/GenBank/DDBJ databases">
        <title>The genomes of Aspergillus section Nigri reveals drivers in fungal speciation.</title>
        <authorList>
            <consortium name="DOE Joint Genome Institute"/>
            <person name="Vesth T.C."/>
            <person name="Nybo J."/>
            <person name="Theobald S."/>
            <person name="Brandl J."/>
            <person name="Frisvad J.C."/>
            <person name="Nielsen K.F."/>
            <person name="Lyhne E.K."/>
            <person name="Kogle M.E."/>
            <person name="Kuo A."/>
            <person name="Riley R."/>
            <person name="Clum A."/>
            <person name="Nolan M."/>
            <person name="Lipzen A."/>
            <person name="Salamov A."/>
            <person name="Henrissat B."/>
            <person name="Wiebenga A."/>
            <person name="De vries R.P."/>
            <person name="Grigoriev I.V."/>
            <person name="Mortensen U.H."/>
            <person name="Andersen M.R."/>
            <person name="Baker S.E."/>
        </authorList>
    </citation>
    <scope>NUCLEOTIDE SEQUENCE [LARGE SCALE GENOMIC DNA]</scope>
    <source>
        <strain evidence="1 2">CBS 115571</strain>
    </source>
</reference>
<organism evidence="1 2">
    <name type="scientific">Aspergillus violaceofuscus (strain CBS 115571)</name>
    <dbReference type="NCBI Taxonomy" id="1450538"/>
    <lineage>
        <taxon>Eukaryota</taxon>
        <taxon>Fungi</taxon>
        <taxon>Dikarya</taxon>
        <taxon>Ascomycota</taxon>
        <taxon>Pezizomycotina</taxon>
        <taxon>Eurotiomycetes</taxon>
        <taxon>Eurotiomycetidae</taxon>
        <taxon>Eurotiales</taxon>
        <taxon>Aspergillaceae</taxon>
        <taxon>Aspergillus</taxon>
    </lineage>
</organism>
<dbReference type="AlphaFoldDB" id="A0A2V5H6V5"/>
<dbReference type="Proteomes" id="UP000249829">
    <property type="component" value="Unassembled WGS sequence"/>
</dbReference>
<sequence length="81" mass="8977">MFAHPQACSGIGCLNMVECDQRHTLLCPVTYGVDNEAIPRSSPLARVNADYKCTKIHAKCTELYRHQTMQTSAKLKPTGIL</sequence>
<evidence type="ECO:0000313" key="1">
    <source>
        <dbReference type="EMBL" id="PYI19939.1"/>
    </source>
</evidence>
<name>A0A2V5H6V5_ASPV1</name>
<evidence type="ECO:0000313" key="2">
    <source>
        <dbReference type="Proteomes" id="UP000249829"/>
    </source>
</evidence>
<accession>A0A2V5H6V5</accession>
<protein>
    <submittedName>
        <fullName evidence="1">Uncharacterized protein</fullName>
    </submittedName>
</protein>
<dbReference type="EMBL" id="KZ825129">
    <property type="protein sequence ID" value="PYI19939.1"/>
    <property type="molecule type" value="Genomic_DNA"/>
</dbReference>